<accession>A0A326U3J3</accession>
<keyword evidence="4 9" id="KW-0418">Kinase</keyword>
<dbReference type="InterPro" id="IPR011009">
    <property type="entry name" value="Kinase-like_dom_sf"/>
</dbReference>
<name>A0A326U3J3_THEHA</name>
<evidence type="ECO:0000256" key="5">
    <source>
        <dbReference type="ARBA" id="ARBA00022840"/>
    </source>
</evidence>
<dbReference type="Proteomes" id="UP000248806">
    <property type="component" value="Unassembled WGS sequence"/>
</dbReference>
<comment type="caution">
    <text evidence="9">The sequence shown here is derived from an EMBL/GenBank/DDBJ whole genome shotgun (WGS) entry which is preliminary data.</text>
</comment>
<dbReference type="CDD" id="cd14014">
    <property type="entry name" value="STKc_PknB_like"/>
    <property type="match status" value="1"/>
</dbReference>
<dbReference type="EMBL" id="QKUF01000026">
    <property type="protein sequence ID" value="PZW23400.1"/>
    <property type="molecule type" value="Genomic_DNA"/>
</dbReference>
<dbReference type="GO" id="GO:0004674">
    <property type="term" value="F:protein serine/threonine kinase activity"/>
    <property type="evidence" value="ECO:0007669"/>
    <property type="project" value="UniProtKB-KW"/>
</dbReference>
<dbReference type="InterPro" id="IPR000719">
    <property type="entry name" value="Prot_kinase_dom"/>
</dbReference>
<proteinExistence type="predicted"/>
<reference evidence="9 10" key="1">
    <citation type="submission" date="2018-06" db="EMBL/GenBank/DDBJ databases">
        <title>Genomic Encyclopedia of Archaeal and Bacterial Type Strains, Phase II (KMG-II): from individual species to whole genera.</title>
        <authorList>
            <person name="Goeker M."/>
        </authorList>
    </citation>
    <scope>NUCLEOTIDE SEQUENCE [LARGE SCALE GENOMIC DNA]</scope>
    <source>
        <strain evidence="9 10">ATCC BAA-1881</strain>
    </source>
</reference>
<dbReference type="GO" id="GO:0005524">
    <property type="term" value="F:ATP binding"/>
    <property type="evidence" value="ECO:0007669"/>
    <property type="project" value="UniProtKB-KW"/>
</dbReference>
<dbReference type="PANTHER" id="PTHR43289:SF6">
    <property type="entry name" value="SERINE_THREONINE-PROTEIN KINASE NEKL-3"/>
    <property type="match status" value="1"/>
</dbReference>
<evidence type="ECO:0000259" key="8">
    <source>
        <dbReference type="PROSITE" id="PS50011"/>
    </source>
</evidence>
<organism evidence="9 10">
    <name type="scientific">Thermosporothrix hazakensis</name>
    <dbReference type="NCBI Taxonomy" id="644383"/>
    <lineage>
        <taxon>Bacteria</taxon>
        <taxon>Bacillati</taxon>
        <taxon>Chloroflexota</taxon>
        <taxon>Ktedonobacteria</taxon>
        <taxon>Ktedonobacterales</taxon>
        <taxon>Thermosporotrichaceae</taxon>
        <taxon>Thermosporothrix</taxon>
    </lineage>
</organism>
<dbReference type="AlphaFoldDB" id="A0A326U3J3"/>
<dbReference type="Pfam" id="PF00069">
    <property type="entry name" value="Pkinase"/>
    <property type="match status" value="1"/>
</dbReference>
<keyword evidence="7" id="KW-1133">Transmembrane helix</keyword>
<dbReference type="Gene3D" id="3.30.200.20">
    <property type="entry name" value="Phosphorylase Kinase, domain 1"/>
    <property type="match status" value="1"/>
</dbReference>
<dbReference type="RefSeq" id="WP_111325310.1">
    <property type="nucleotide sequence ID" value="NZ_BIFX01000001.1"/>
</dbReference>
<evidence type="ECO:0000256" key="6">
    <source>
        <dbReference type="SAM" id="MobiDB-lite"/>
    </source>
</evidence>
<sequence length="682" mass="74971">MKEQQKPLKEPFGLAGEVRGFGNYDLVRRIDVGGMGEVYLARQRTAFGREVAVKIIRSDLAYDTVARKRFLREAEVSAHLKHEHILPLFEFGEEQGRLFLVTPYIQGGTLAQRLQRGPLSYGEIHQLFTALVQAVAYIHKRGVIHRDLKPSNILLDTADDSDQVYVRLIDFGIASMLGSLASPPLTENGREIGTIEYMAPERANGISAPSNDIYSLGVILFQMLTGKLPSEARGARIAAPMIEVLKRSMAPDPGDRFASADELLQEFERAYLALNVSPEELPASLSRQETAPRPVPRAQQSEPDTKVSEPPKQARVKAVPTMPPLPKKRNVQEQIVLPREEIILPPPRGGLFDDHDAPTSSVAPDDLKAMLSNRRGMNSQPPKRRKRSLLPLLSILTVILVLVVVALSFFTFQAAQSATVTITPQVRPLNKVVTLTARTGIQNPDLASASIPLSTLTKTKTTTKTGPATGRPFLCFIKCPKVVSSEDVDNLVLQAKQELEEQLKQEMTTDLQNRGAVMVGEPSFISKDGSYEPELGKKSETVSVTLTLQGTANYYSNREAQNLAQKMLEKEAGDGFQLMPTYTKVGQPVVKNSTDSTITLAVPVAGVAKYRLTPEKLKNIQEHIKGMKVQEARTYITKQAGVDPTNVVVKVSFGEMVPAEIEQIKIGTAEPTNIPQVQLPKA</sequence>
<keyword evidence="7" id="KW-0812">Transmembrane</keyword>
<dbReference type="PROSITE" id="PS50011">
    <property type="entry name" value="PROTEIN_KINASE_DOM"/>
    <property type="match status" value="1"/>
</dbReference>
<evidence type="ECO:0000256" key="4">
    <source>
        <dbReference type="ARBA" id="ARBA00022777"/>
    </source>
</evidence>
<dbReference type="InterPro" id="IPR008271">
    <property type="entry name" value="Ser/Thr_kinase_AS"/>
</dbReference>
<dbReference type="OrthoDB" id="9801841at2"/>
<evidence type="ECO:0000256" key="2">
    <source>
        <dbReference type="ARBA" id="ARBA00022679"/>
    </source>
</evidence>
<keyword evidence="9" id="KW-0723">Serine/threonine-protein kinase</keyword>
<feature type="region of interest" description="Disordered" evidence="6">
    <location>
        <begin position="282"/>
        <end position="325"/>
    </location>
</feature>
<dbReference type="EC" id="2.7.11.1" evidence="1"/>
<keyword evidence="2" id="KW-0808">Transferase</keyword>
<dbReference type="PANTHER" id="PTHR43289">
    <property type="entry name" value="MITOGEN-ACTIVATED PROTEIN KINASE KINASE KINASE 20-RELATED"/>
    <property type="match status" value="1"/>
</dbReference>
<evidence type="ECO:0000256" key="7">
    <source>
        <dbReference type="SAM" id="Phobius"/>
    </source>
</evidence>
<feature type="domain" description="Protein kinase" evidence="8">
    <location>
        <begin position="24"/>
        <end position="305"/>
    </location>
</feature>
<evidence type="ECO:0000256" key="3">
    <source>
        <dbReference type="ARBA" id="ARBA00022741"/>
    </source>
</evidence>
<evidence type="ECO:0000313" key="9">
    <source>
        <dbReference type="EMBL" id="PZW23400.1"/>
    </source>
</evidence>
<dbReference type="SUPFAM" id="SSF56112">
    <property type="entry name" value="Protein kinase-like (PK-like)"/>
    <property type="match status" value="1"/>
</dbReference>
<evidence type="ECO:0000313" key="10">
    <source>
        <dbReference type="Proteomes" id="UP000248806"/>
    </source>
</evidence>
<dbReference type="PROSITE" id="PS00108">
    <property type="entry name" value="PROTEIN_KINASE_ST"/>
    <property type="match status" value="1"/>
</dbReference>
<protein>
    <recommendedName>
        <fullName evidence="1">non-specific serine/threonine protein kinase</fullName>
        <ecNumber evidence="1">2.7.11.1</ecNumber>
    </recommendedName>
</protein>
<keyword evidence="3" id="KW-0547">Nucleotide-binding</keyword>
<dbReference type="SMART" id="SM00220">
    <property type="entry name" value="S_TKc"/>
    <property type="match status" value="1"/>
</dbReference>
<keyword evidence="7" id="KW-0472">Membrane</keyword>
<keyword evidence="5" id="KW-0067">ATP-binding</keyword>
<feature type="transmembrane region" description="Helical" evidence="7">
    <location>
        <begin position="389"/>
        <end position="412"/>
    </location>
</feature>
<keyword evidence="10" id="KW-1185">Reference proteome</keyword>
<evidence type="ECO:0000256" key="1">
    <source>
        <dbReference type="ARBA" id="ARBA00012513"/>
    </source>
</evidence>
<gene>
    <name evidence="9" type="ORF">EI42_05022</name>
</gene>
<dbReference type="Gene3D" id="1.10.510.10">
    <property type="entry name" value="Transferase(Phosphotransferase) domain 1"/>
    <property type="match status" value="1"/>
</dbReference>